<evidence type="ECO:0000259" key="2">
    <source>
        <dbReference type="PROSITE" id="PS50983"/>
    </source>
</evidence>
<proteinExistence type="predicted"/>
<dbReference type="SUPFAM" id="SSF53807">
    <property type="entry name" value="Helical backbone' metal receptor"/>
    <property type="match status" value="1"/>
</dbReference>
<name>A0ABW6AC77_9BACT</name>
<dbReference type="InterPro" id="IPR054828">
    <property type="entry name" value="Vit_B12_bind_prot"/>
</dbReference>
<dbReference type="PANTHER" id="PTHR30535:SF35">
    <property type="entry name" value="PERIPLASMIC BINDING PROTEIN"/>
    <property type="match status" value="1"/>
</dbReference>
<dbReference type="EMBL" id="JBHUOZ010000003">
    <property type="protein sequence ID" value="MFD2921353.1"/>
    <property type="molecule type" value="Genomic_DNA"/>
</dbReference>
<sequence>MIPVTDQLQRQVQLSQPPQRIISTVPSQTELLYSLGLEQQVTGITKFCVHPPHWKKTKTIIGGTKNLHLDKIKALAPDLVIANKEENLETEINELAKDFPVFVSDVTNLPSALDMIESVGRLTGTAEKATALIDTITTGFNKMDTIVLPKRTAYLIWQEPYMTVGGDTFIHDMLQRCGCINVFANSLRYPQTTIAELQSLEVELLLLSTEPYPFQQKHVNALQTLLPGTTIALVDGEYFSWYGSRLCAAPAYFTQLLAQLSR</sequence>
<feature type="domain" description="Fe/B12 periplasmic-binding" evidence="2">
    <location>
        <begin position="20"/>
        <end position="262"/>
    </location>
</feature>
<dbReference type="PANTHER" id="PTHR30535">
    <property type="entry name" value="VITAMIN B12-BINDING PROTEIN"/>
    <property type="match status" value="1"/>
</dbReference>
<dbReference type="NCBIfam" id="NF038402">
    <property type="entry name" value="TroA_like"/>
    <property type="match status" value="1"/>
</dbReference>
<gene>
    <name evidence="3" type="ORF">ACFS6H_16620</name>
</gene>
<dbReference type="RefSeq" id="WP_386101487.1">
    <property type="nucleotide sequence ID" value="NZ_JBHUOZ010000003.1"/>
</dbReference>
<keyword evidence="4" id="KW-1185">Reference proteome</keyword>
<evidence type="ECO:0000313" key="4">
    <source>
        <dbReference type="Proteomes" id="UP001597511"/>
    </source>
</evidence>
<keyword evidence="1" id="KW-0732">Signal</keyword>
<dbReference type="PROSITE" id="PS50983">
    <property type="entry name" value="FE_B12_PBP"/>
    <property type="match status" value="1"/>
</dbReference>
<dbReference type="InterPro" id="IPR002491">
    <property type="entry name" value="ABC_transptr_periplasmic_BD"/>
</dbReference>
<organism evidence="3 4">
    <name type="scientific">Terrimonas rubra</name>
    <dbReference type="NCBI Taxonomy" id="1035890"/>
    <lineage>
        <taxon>Bacteria</taxon>
        <taxon>Pseudomonadati</taxon>
        <taxon>Bacteroidota</taxon>
        <taxon>Chitinophagia</taxon>
        <taxon>Chitinophagales</taxon>
        <taxon>Chitinophagaceae</taxon>
        <taxon>Terrimonas</taxon>
    </lineage>
</organism>
<evidence type="ECO:0000256" key="1">
    <source>
        <dbReference type="ARBA" id="ARBA00022729"/>
    </source>
</evidence>
<dbReference type="InterPro" id="IPR050902">
    <property type="entry name" value="ABC_Transporter_SBP"/>
</dbReference>
<evidence type="ECO:0000313" key="3">
    <source>
        <dbReference type="EMBL" id="MFD2921353.1"/>
    </source>
</evidence>
<comment type="caution">
    <text evidence="3">The sequence shown here is derived from an EMBL/GenBank/DDBJ whole genome shotgun (WGS) entry which is preliminary data.</text>
</comment>
<dbReference type="Pfam" id="PF01497">
    <property type="entry name" value="Peripla_BP_2"/>
    <property type="match status" value="1"/>
</dbReference>
<accession>A0ABW6AC77</accession>
<dbReference type="Gene3D" id="3.40.50.1980">
    <property type="entry name" value="Nitrogenase molybdenum iron protein domain"/>
    <property type="match status" value="2"/>
</dbReference>
<keyword evidence="3" id="KW-0675">Receptor</keyword>
<protein>
    <submittedName>
        <fullName evidence="3">Helical backbone metal receptor</fullName>
    </submittedName>
</protein>
<dbReference type="Proteomes" id="UP001597511">
    <property type="component" value="Unassembled WGS sequence"/>
</dbReference>
<reference evidence="4" key="1">
    <citation type="journal article" date="2019" name="Int. J. Syst. Evol. Microbiol.">
        <title>The Global Catalogue of Microorganisms (GCM) 10K type strain sequencing project: providing services to taxonomists for standard genome sequencing and annotation.</title>
        <authorList>
            <consortium name="The Broad Institute Genomics Platform"/>
            <consortium name="The Broad Institute Genome Sequencing Center for Infectious Disease"/>
            <person name="Wu L."/>
            <person name="Ma J."/>
        </authorList>
    </citation>
    <scope>NUCLEOTIDE SEQUENCE [LARGE SCALE GENOMIC DNA]</scope>
    <source>
        <strain evidence="4">KCTC 23299</strain>
    </source>
</reference>